<dbReference type="Pfam" id="PF04296">
    <property type="entry name" value="YlxR"/>
    <property type="match status" value="1"/>
</dbReference>
<feature type="domain" description="YlxR" evidence="1">
    <location>
        <begin position="10"/>
        <end position="83"/>
    </location>
</feature>
<gene>
    <name evidence="2" type="ORF">DXA39_02215</name>
</gene>
<dbReference type="CDD" id="cd00279">
    <property type="entry name" value="YlxR"/>
    <property type="match status" value="1"/>
</dbReference>
<dbReference type="Proteomes" id="UP000261011">
    <property type="component" value="Unassembled WGS sequence"/>
</dbReference>
<dbReference type="PANTHER" id="PTHR34215:SF1">
    <property type="entry name" value="YLXR DOMAIN-CONTAINING PROTEIN"/>
    <property type="match status" value="1"/>
</dbReference>
<dbReference type="AlphaFoldDB" id="A0A3E2TJ99"/>
<comment type="caution">
    <text evidence="2">The sequence shown here is derived from an EMBL/GenBank/DDBJ whole genome shotgun (WGS) entry which is preliminary data.</text>
</comment>
<dbReference type="InterPro" id="IPR035931">
    <property type="entry name" value="YlxR-like_sf"/>
</dbReference>
<dbReference type="Gene3D" id="3.30.1230.10">
    <property type="entry name" value="YlxR-like"/>
    <property type="match status" value="1"/>
</dbReference>
<dbReference type="NCBIfam" id="NF047356">
    <property type="entry name" value="RNA_bind_RnpM"/>
    <property type="match status" value="1"/>
</dbReference>
<protein>
    <submittedName>
        <fullName evidence="2">YlxR family protein</fullName>
    </submittedName>
</protein>
<dbReference type="PANTHER" id="PTHR34215">
    <property type="entry name" value="BLL0784 PROTEIN"/>
    <property type="match status" value="1"/>
</dbReference>
<keyword evidence="3" id="KW-1185">Reference proteome</keyword>
<dbReference type="RefSeq" id="WP_117520672.1">
    <property type="nucleotide sequence ID" value="NZ_AP031484.1"/>
</dbReference>
<evidence type="ECO:0000313" key="3">
    <source>
        <dbReference type="Proteomes" id="UP000261011"/>
    </source>
</evidence>
<dbReference type="SUPFAM" id="SSF64376">
    <property type="entry name" value="YlxR-like"/>
    <property type="match status" value="1"/>
</dbReference>
<sequence length="88" mass="10363">MKKEKKIPQRKCINCGNLYNKNDLLRIVNNKEMGIVIDESGKLNGRGAYICKNKECIEEVKKNNKLNRVFKQKVDKKIYEELEAYEVK</sequence>
<evidence type="ECO:0000259" key="1">
    <source>
        <dbReference type="Pfam" id="PF04296"/>
    </source>
</evidence>
<evidence type="ECO:0000313" key="2">
    <source>
        <dbReference type="EMBL" id="RGB77062.1"/>
    </source>
</evidence>
<proteinExistence type="predicted"/>
<name>A0A3E2TJ99_9FIRM</name>
<accession>A0A3E2TJ99</accession>
<dbReference type="InterPro" id="IPR007393">
    <property type="entry name" value="YlxR_dom"/>
</dbReference>
<dbReference type="EMBL" id="QVEU01000002">
    <property type="protein sequence ID" value="RGB77062.1"/>
    <property type="molecule type" value="Genomic_DNA"/>
</dbReference>
<dbReference type="OrthoDB" id="9813251at2"/>
<organism evidence="2 3">
    <name type="scientific">Anaerococcus nagyae</name>
    <dbReference type="NCBI Taxonomy" id="1755241"/>
    <lineage>
        <taxon>Bacteria</taxon>
        <taxon>Bacillati</taxon>
        <taxon>Bacillota</taxon>
        <taxon>Tissierellia</taxon>
        <taxon>Tissierellales</taxon>
        <taxon>Peptoniphilaceae</taxon>
        <taxon>Anaerococcus</taxon>
    </lineage>
</organism>
<dbReference type="InterPro" id="IPR037465">
    <property type="entry name" value="YlxR"/>
</dbReference>
<reference evidence="2 3" key="1">
    <citation type="submission" date="2018-08" db="EMBL/GenBank/DDBJ databases">
        <title>A genome reference for cultivated species of the human gut microbiota.</title>
        <authorList>
            <person name="Zou Y."/>
            <person name="Xue W."/>
            <person name="Luo G."/>
        </authorList>
    </citation>
    <scope>NUCLEOTIDE SEQUENCE [LARGE SCALE GENOMIC DNA]</scope>
    <source>
        <strain evidence="2 3">OF01-3</strain>
    </source>
</reference>